<dbReference type="SUPFAM" id="SSF50952">
    <property type="entry name" value="Soluble quinoprotein glucose dehydrogenase"/>
    <property type="match status" value="1"/>
</dbReference>
<evidence type="ECO:0000259" key="6">
    <source>
        <dbReference type="PROSITE" id="PS51007"/>
    </source>
</evidence>
<dbReference type="NCBIfam" id="TIGR02603">
    <property type="entry name" value="CxxCH_TIGR02603"/>
    <property type="match status" value="1"/>
</dbReference>
<dbReference type="InterPro" id="IPR009056">
    <property type="entry name" value="Cyt_c-like_dom"/>
</dbReference>
<keyword evidence="1 4" id="KW-0349">Heme</keyword>
<dbReference type="InterPro" id="IPR011042">
    <property type="entry name" value="6-blade_b-propeller_TolB-like"/>
</dbReference>
<keyword evidence="8" id="KW-1185">Reference proteome</keyword>
<dbReference type="InterPro" id="IPR011041">
    <property type="entry name" value="Quinoprot_gluc/sorb_DH_b-prop"/>
</dbReference>
<evidence type="ECO:0000256" key="3">
    <source>
        <dbReference type="ARBA" id="ARBA00023004"/>
    </source>
</evidence>
<dbReference type="NCBIfam" id="TIGR02604">
    <property type="entry name" value="Piru_Ver_Nterm"/>
    <property type="match status" value="1"/>
</dbReference>
<evidence type="ECO:0000313" key="8">
    <source>
        <dbReference type="Proteomes" id="UP001216907"/>
    </source>
</evidence>
<dbReference type="RefSeq" id="WP_277859041.1">
    <property type="nucleotide sequence ID" value="NZ_JARRAG010000001.1"/>
</dbReference>
<organism evidence="7 8">
    <name type="scientific">Paludisphaera mucosa</name>
    <dbReference type="NCBI Taxonomy" id="3030827"/>
    <lineage>
        <taxon>Bacteria</taxon>
        <taxon>Pseudomonadati</taxon>
        <taxon>Planctomycetota</taxon>
        <taxon>Planctomycetia</taxon>
        <taxon>Isosphaerales</taxon>
        <taxon>Isosphaeraceae</taxon>
        <taxon>Paludisphaera</taxon>
    </lineage>
</organism>
<evidence type="ECO:0000256" key="4">
    <source>
        <dbReference type="PROSITE-ProRule" id="PRU00433"/>
    </source>
</evidence>
<protein>
    <submittedName>
        <fullName evidence="7">C-type cytochrome</fullName>
    </submittedName>
</protein>
<evidence type="ECO:0000313" key="7">
    <source>
        <dbReference type="EMBL" id="MDG3002677.1"/>
    </source>
</evidence>
<dbReference type="PANTHER" id="PTHR33546">
    <property type="entry name" value="LARGE, MULTIFUNCTIONAL SECRETED PROTEIN-RELATED"/>
    <property type="match status" value="1"/>
</dbReference>
<evidence type="ECO:0000256" key="5">
    <source>
        <dbReference type="SAM" id="SignalP"/>
    </source>
</evidence>
<dbReference type="InterPro" id="IPR036909">
    <property type="entry name" value="Cyt_c-like_dom_sf"/>
</dbReference>
<dbReference type="InterPro" id="IPR013428">
    <property type="entry name" value="Membrane-bound_put_N"/>
</dbReference>
<dbReference type="Proteomes" id="UP001216907">
    <property type="component" value="Unassembled WGS sequence"/>
</dbReference>
<gene>
    <name evidence="7" type="ORF">PZE19_02660</name>
</gene>
<dbReference type="InterPro" id="IPR016024">
    <property type="entry name" value="ARM-type_fold"/>
</dbReference>
<dbReference type="Gene3D" id="2.120.10.30">
    <property type="entry name" value="TolB, C-terminal domain"/>
    <property type="match status" value="1"/>
</dbReference>
<feature type="domain" description="Cytochrome c" evidence="6">
    <location>
        <begin position="852"/>
        <end position="985"/>
    </location>
</feature>
<dbReference type="PANTHER" id="PTHR33546:SF1">
    <property type="entry name" value="LARGE, MULTIFUNCTIONAL SECRETED PROTEIN"/>
    <property type="match status" value="1"/>
</dbReference>
<feature type="chain" id="PRO_5045683014" evidence="5">
    <location>
        <begin position="23"/>
        <end position="998"/>
    </location>
</feature>
<dbReference type="EMBL" id="JARRAG010000001">
    <property type="protein sequence ID" value="MDG3002677.1"/>
    <property type="molecule type" value="Genomic_DNA"/>
</dbReference>
<dbReference type="Pfam" id="PF23500">
    <property type="entry name" value="DUF7133"/>
    <property type="match status" value="1"/>
</dbReference>
<evidence type="ECO:0000256" key="2">
    <source>
        <dbReference type="ARBA" id="ARBA00022723"/>
    </source>
</evidence>
<keyword evidence="5" id="KW-0732">Signal</keyword>
<evidence type="ECO:0000256" key="1">
    <source>
        <dbReference type="ARBA" id="ARBA00022617"/>
    </source>
</evidence>
<keyword evidence="3 4" id="KW-0408">Iron</keyword>
<dbReference type="SUPFAM" id="SSF48371">
    <property type="entry name" value="ARM repeat"/>
    <property type="match status" value="1"/>
</dbReference>
<accession>A0ABT6F516</accession>
<dbReference type="Gene3D" id="1.10.760.10">
    <property type="entry name" value="Cytochrome c-like domain"/>
    <property type="match status" value="1"/>
</dbReference>
<comment type="caution">
    <text evidence="7">The sequence shown here is derived from an EMBL/GenBank/DDBJ whole genome shotgun (WGS) entry which is preliminary data.</text>
</comment>
<dbReference type="PROSITE" id="PS51007">
    <property type="entry name" value="CYTC"/>
    <property type="match status" value="1"/>
</dbReference>
<name>A0ABT6F516_9BACT</name>
<sequence length="998" mass="107639">MLQRVHALALAILLGSASMVRAQDDLARELPRIPAKEPAEALASIVVRPGFRLDQVAAEPLIKSPVAVAYDADGALYVVEMRGYPFVEDKPSGTVARLEDRDGDGRFDARTVFLDGLMWPTGVVPYDGGVFITVAPDILYAKDTDGDGKAEVRKVVFTGFETGNVQGLLNSLHWGDDGWIHGVASSNGGLVRTPPHPDRPAVSVRGRDFRFRPDTLAFEAISGGGQFGFSTDDWGHEFTCGNSNHIRQIVLPAGDVERNPAYVPPSVILDIPSDGPSGPVFRISRPEPWRIVRTRQRVADPEMLKKLSHTEQFAFGYFTSATGVTIYRGSAYPEAYRGNAFVGDVGGNLVHRKTLAVAGATYVADRADQGVEFLASKDNWFRPVNFANTPNGTLLVVDMYRETIEHPISIPEPIKKHLDLTSGKDRGRLYELLADGPRPLRKPRLSKAPAAELVALLADSDAWWSETAQRLLIERKDVQAAPALRKLAQDRPTALARLHALWTLDALGQLDDAHVAMALADPEPRVRERVAKLAESRIKADRALIANVLPLADDVDPMVRFQAALTFGAVNDDPRVLDALAVIARRDHADRWTRAAVLTSIAGHAPDLLARLAEGGFLGEAEGRPWLDDLATMIGQAKDGQAIEKVVADLFAKELSDDLRGRVVLAVGAGLKRARGSLKETLSAATWDRLGPLFDAAAKVADSGEAPARRASAIALVGLSGPERTLEALPPLLDARQPSEVQLAALRALGEQAGPAVAERVLEQWKATSPSARREAAEVLFSRIEWINALLDAVEAKKLATAEIDPLRLKQLREHPDSAIRGRAARLFGSADAPRERAAVIAAFRPALDGEGDREKGRAVYLKTCATCHRAEGQGVEVGPDLATVAARSPEDVLTHVLDPNREVAANYLNYNVATVDGRVISGIIASESTAALVLKRAEGVAEVVPRDQIEQIASTGISLMPEGLEKDLTSADFKDLIAFVRSIRSASPAPAPATAPK</sequence>
<dbReference type="InterPro" id="IPR055557">
    <property type="entry name" value="DUF7133"/>
</dbReference>
<dbReference type="SUPFAM" id="SSF46626">
    <property type="entry name" value="Cytochrome c"/>
    <property type="match status" value="1"/>
</dbReference>
<reference evidence="7 8" key="1">
    <citation type="submission" date="2023-03" db="EMBL/GenBank/DDBJ databases">
        <title>Paludisphaera mucosa sp. nov. a novel planctomycete from northern fen.</title>
        <authorList>
            <person name="Ivanova A."/>
        </authorList>
    </citation>
    <scope>NUCLEOTIDE SEQUENCE [LARGE SCALE GENOMIC DNA]</scope>
    <source>
        <strain evidence="7 8">Pla2</strain>
    </source>
</reference>
<dbReference type="Gene3D" id="1.25.10.10">
    <property type="entry name" value="Leucine-rich Repeat Variant"/>
    <property type="match status" value="1"/>
</dbReference>
<dbReference type="Pfam" id="PF00034">
    <property type="entry name" value="Cytochrom_C"/>
    <property type="match status" value="1"/>
</dbReference>
<proteinExistence type="predicted"/>
<dbReference type="InterPro" id="IPR011989">
    <property type="entry name" value="ARM-like"/>
</dbReference>
<keyword evidence="2 4" id="KW-0479">Metal-binding</keyword>
<feature type="signal peptide" evidence="5">
    <location>
        <begin position="1"/>
        <end position="22"/>
    </location>
</feature>
<dbReference type="Pfam" id="PF13646">
    <property type="entry name" value="HEAT_2"/>
    <property type="match status" value="1"/>
</dbReference>
<dbReference type="InterPro" id="IPR013427">
    <property type="entry name" value="Haem-bd_dom_put"/>
</dbReference>